<dbReference type="AlphaFoldDB" id="A0A1Y3E5I1"/>
<evidence type="ECO:0000313" key="2">
    <source>
        <dbReference type="Proteomes" id="UP000243006"/>
    </source>
</evidence>
<comment type="caution">
    <text evidence="1">The sequence shown here is derived from an EMBL/GenBank/DDBJ whole genome shotgun (WGS) entry which is preliminary data.</text>
</comment>
<proteinExistence type="predicted"/>
<dbReference type="EMBL" id="LVZM01023139">
    <property type="protein sequence ID" value="OUC40241.1"/>
    <property type="molecule type" value="Genomic_DNA"/>
</dbReference>
<dbReference type="Proteomes" id="UP000243006">
    <property type="component" value="Unassembled WGS sequence"/>
</dbReference>
<sequence length="167" mass="18652">MLLAKRRHLTFCSKFDKQASVVFFQDNNCYDTPAFESATNVIGFFPLTCSRFSLSAVDDAIWLCPLVVTTACHRWIRLAPSRSPMAAVVQASFESMLVIRPLLTRSFVTSVSDVSLLAPSRRTPPPQFTYNVCRLERRFLAGKIEILHASCLAAFPLIFTLPTDSTA</sequence>
<reference evidence="1 2" key="1">
    <citation type="submission" date="2015-04" db="EMBL/GenBank/DDBJ databases">
        <title>Draft genome of the roundworm Trichinella nativa.</title>
        <authorList>
            <person name="Mitreva M."/>
        </authorList>
    </citation>
    <scope>NUCLEOTIDE SEQUENCE [LARGE SCALE GENOMIC DNA]</scope>
    <source>
        <strain evidence="1 2">ISS45</strain>
    </source>
</reference>
<gene>
    <name evidence="1" type="ORF">D917_04241</name>
</gene>
<name>A0A1Y3E5I1_9BILA</name>
<protein>
    <submittedName>
        <fullName evidence="1">Uncharacterized protein</fullName>
    </submittedName>
</protein>
<organism evidence="1 2">
    <name type="scientific">Trichinella nativa</name>
    <dbReference type="NCBI Taxonomy" id="6335"/>
    <lineage>
        <taxon>Eukaryota</taxon>
        <taxon>Metazoa</taxon>
        <taxon>Ecdysozoa</taxon>
        <taxon>Nematoda</taxon>
        <taxon>Enoplea</taxon>
        <taxon>Dorylaimia</taxon>
        <taxon>Trichinellida</taxon>
        <taxon>Trichinellidae</taxon>
        <taxon>Trichinella</taxon>
    </lineage>
</organism>
<evidence type="ECO:0000313" key="1">
    <source>
        <dbReference type="EMBL" id="OUC40241.1"/>
    </source>
</evidence>
<accession>A0A1Y3E5I1</accession>